<sequence>MRSNGAVHIGNDAFLAVTRDITDSVFLFSSSFPPQEQIAPLPLNRKTRFHPHASLLCSEAELRRYANPANRAGPLTEDGGREETEIDAAASTPLFRHSTHASPDGRKIAFISNVRCHHYIMDISVVPAVVCEVEMPEVVRSVCWHTVAHHVLCVLFISGDLIMYDTDHSHLGVIVPRHRRIALRPVVERCLADTKLHVHRSRSSPSTARATADPSNNTTAPDDKEVQNANAKSPVEEARTRGQSPTCVAHPAPGSASGVRLSALCGDNVNTPPRAALHRVQTATDSSCGTIVCMGNNEVALVSVDDEGNMENGALSLLNPKLATLPTSQLNLVDMCALSPTESTPAILLLLSSSGDVYAVHLRDDCLPVLETAAATDDGRVRTREENALGGGTVMAEASLSVEVYHLISGVDTCAAGDEALAIGGCLIDADAGTHAVFFCTANGLIQGAWVSEPDLLARHRVAHVHAIDSPNISFTLHLSGHLEAQAFMSPAVPSVTHTVGMILSQNMCVVRSGYSGERAFVISFPQWDRRRQGWVCWPPVSANAREQAYEETALPLLSTDAAPPLPIVLRLPYDTSDASIAVGRTELVLVPEVFKMNGSCKRHHTLAISLAALLRSALYARCGTLLLCPSPETDTRSHLRDPQPVVLDTLNAVPECHRCWLRGVPEAEISAATLNLAKRVEELTGDVNRREVARAQRQRQLMARLAGLESRVAEMNGMLAHWQQIILDGVVHRRGSDAFHTANDRLGKVFARLNELEQQL</sequence>
<accession>A0A836LCX7</accession>
<reference evidence="2 3" key="1">
    <citation type="submission" date="2021-02" db="EMBL/GenBank/DDBJ databases">
        <title>Porcisia hertigi Genome sequencing and assembly.</title>
        <authorList>
            <person name="Almutairi H."/>
            <person name="Gatherer D."/>
        </authorList>
    </citation>
    <scope>NUCLEOTIDE SEQUENCE [LARGE SCALE GENOMIC DNA]</scope>
    <source>
        <strain evidence="2 3">C119</strain>
    </source>
</reference>
<organism evidence="2 3">
    <name type="scientific">Porcisia hertigi</name>
    <dbReference type="NCBI Taxonomy" id="2761500"/>
    <lineage>
        <taxon>Eukaryota</taxon>
        <taxon>Discoba</taxon>
        <taxon>Euglenozoa</taxon>
        <taxon>Kinetoplastea</taxon>
        <taxon>Metakinetoplastina</taxon>
        <taxon>Trypanosomatida</taxon>
        <taxon>Trypanosomatidae</taxon>
        <taxon>Leishmaniinae</taxon>
        <taxon>Porcisia</taxon>
    </lineage>
</organism>
<dbReference type="KEGG" id="phet:94291713"/>
<dbReference type="OrthoDB" id="272470at2759"/>
<name>A0A836LCX7_9TRYP</name>
<dbReference type="RefSeq" id="XP_067756902.1">
    <property type="nucleotide sequence ID" value="XM_067901636.1"/>
</dbReference>
<dbReference type="Proteomes" id="UP000674318">
    <property type="component" value="Chromosome 24"/>
</dbReference>
<dbReference type="AlphaFoldDB" id="A0A836LCX7"/>
<dbReference type="EMBL" id="JAFJZO010000024">
    <property type="protein sequence ID" value="KAG5503540.1"/>
    <property type="molecule type" value="Genomic_DNA"/>
</dbReference>
<comment type="caution">
    <text evidence="2">The sequence shown here is derived from an EMBL/GenBank/DDBJ whole genome shotgun (WGS) entry which is preliminary data.</text>
</comment>
<feature type="region of interest" description="Disordered" evidence="1">
    <location>
        <begin position="198"/>
        <end position="253"/>
    </location>
</feature>
<evidence type="ECO:0000256" key="1">
    <source>
        <dbReference type="SAM" id="MobiDB-lite"/>
    </source>
</evidence>
<dbReference type="GeneID" id="94291713"/>
<evidence type="ECO:0000313" key="2">
    <source>
        <dbReference type="EMBL" id="KAG5503540.1"/>
    </source>
</evidence>
<keyword evidence="3" id="KW-1185">Reference proteome</keyword>
<gene>
    <name evidence="2" type="ORF">JKF63_05680</name>
</gene>
<feature type="compositionally biased region" description="Low complexity" evidence="1">
    <location>
        <begin position="203"/>
        <end position="215"/>
    </location>
</feature>
<evidence type="ECO:0000313" key="3">
    <source>
        <dbReference type="Proteomes" id="UP000674318"/>
    </source>
</evidence>
<protein>
    <submittedName>
        <fullName evidence="2">Uncharacterized protein</fullName>
    </submittedName>
</protein>
<proteinExistence type="predicted"/>